<dbReference type="InterPro" id="IPR039420">
    <property type="entry name" value="WalR-like"/>
</dbReference>
<dbReference type="CDD" id="cd17574">
    <property type="entry name" value="REC_OmpR"/>
    <property type="match status" value="1"/>
</dbReference>
<dbReference type="GO" id="GO:0005829">
    <property type="term" value="C:cytosol"/>
    <property type="evidence" value="ECO:0007669"/>
    <property type="project" value="TreeGrafter"/>
</dbReference>
<evidence type="ECO:0000256" key="2">
    <source>
        <dbReference type="ARBA" id="ARBA00023015"/>
    </source>
</evidence>
<dbReference type="Gene3D" id="3.40.50.2300">
    <property type="match status" value="1"/>
</dbReference>
<keyword evidence="4" id="KW-0804">Transcription</keyword>
<evidence type="ECO:0000313" key="11">
    <source>
        <dbReference type="Proteomes" id="UP000823886"/>
    </source>
</evidence>
<dbReference type="PROSITE" id="PS51755">
    <property type="entry name" value="OMPR_PHOB"/>
    <property type="match status" value="1"/>
</dbReference>
<evidence type="ECO:0000256" key="4">
    <source>
        <dbReference type="ARBA" id="ARBA00023163"/>
    </source>
</evidence>
<dbReference type="InterPro" id="IPR001867">
    <property type="entry name" value="OmpR/PhoB-type_DNA-bd"/>
</dbReference>
<dbReference type="AlphaFoldDB" id="A0A9D2PPA4"/>
<dbReference type="PROSITE" id="PS50110">
    <property type="entry name" value="RESPONSE_REGULATORY"/>
    <property type="match status" value="1"/>
</dbReference>
<feature type="domain" description="OmpR/PhoB-type" evidence="9">
    <location>
        <begin position="125"/>
        <end position="225"/>
    </location>
</feature>
<evidence type="ECO:0000256" key="3">
    <source>
        <dbReference type="ARBA" id="ARBA00023125"/>
    </source>
</evidence>
<accession>A0A9D2PPA4</accession>
<dbReference type="SUPFAM" id="SSF52172">
    <property type="entry name" value="CheY-like"/>
    <property type="match status" value="1"/>
</dbReference>
<dbReference type="GO" id="GO:0000156">
    <property type="term" value="F:phosphorelay response regulator activity"/>
    <property type="evidence" value="ECO:0007669"/>
    <property type="project" value="TreeGrafter"/>
</dbReference>
<dbReference type="PANTHER" id="PTHR48111:SF73">
    <property type="entry name" value="ALKALINE PHOSPHATASE SYNTHESIS TRANSCRIPTIONAL REGULATORY PROTEIN PHOP"/>
    <property type="match status" value="1"/>
</dbReference>
<feature type="domain" description="Response regulatory" evidence="8">
    <location>
        <begin position="5"/>
        <end position="118"/>
    </location>
</feature>
<evidence type="ECO:0000259" key="8">
    <source>
        <dbReference type="PROSITE" id="PS50110"/>
    </source>
</evidence>
<dbReference type="SMART" id="SM00448">
    <property type="entry name" value="REC"/>
    <property type="match status" value="1"/>
</dbReference>
<reference evidence="10" key="1">
    <citation type="journal article" date="2021" name="PeerJ">
        <title>Extensive microbial diversity within the chicken gut microbiome revealed by metagenomics and culture.</title>
        <authorList>
            <person name="Gilroy R."/>
            <person name="Ravi A."/>
            <person name="Getino M."/>
            <person name="Pursley I."/>
            <person name="Horton D.L."/>
            <person name="Alikhan N.F."/>
            <person name="Baker D."/>
            <person name="Gharbi K."/>
            <person name="Hall N."/>
            <person name="Watson M."/>
            <person name="Adriaenssens E.M."/>
            <person name="Foster-Nyarko E."/>
            <person name="Jarju S."/>
            <person name="Secka A."/>
            <person name="Antonio M."/>
            <person name="Oren A."/>
            <person name="Chaudhuri R.R."/>
            <person name="La Ragione R."/>
            <person name="Hildebrand F."/>
            <person name="Pallen M.J."/>
        </authorList>
    </citation>
    <scope>NUCLEOTIDE SEQUENCE</scope>
    <source>
        <strain evidence="10">ChiBcec2-3848</strain>
    </source>
</reference>
<dbReference type="PANTHER" id="PTHR48111">
    <property type="entry name" value="REGULATOR OF RPOS"/>
    <property type="match status" value="1"/>
</dbReference>
<dbReference type="InterPro" id="IPR001789">
    <property type="entry name" value="Sig_transdc_resp-reg_receiver"/>
</dbReference>
<feature type="modified residue" description="4-aspartylphosphate" evidence="6">
    <location>
        <position position="54"/>
    </location>
</feature>
<dbReference type="EMBL" id="DWVZ01000106">
    <property type="protein sequence ID" value="HJC63530.1"/>
    <property type="molecule type" value="Genomic_DNA"/>
</dbReference>
<dbReference type="InterPro" id="IPR036388">
    <property type="entry name" value="WH-like_DNA-bd_sf"/>
</dbReference>
<comment type="caution">
    <text evidence="10">The sequence shown here is derived from an EMBL/GenBank/DDBJ whole genome shotgun (WGS) entry which is preliminary data.</text>
</comment>
<organism evidence="10 11">
    <name type="scientific">Candidatus Blautia merdavium</name>
    <dbReference type="NCBI Taxonomy" id="2838494"/>
    <lineage>
        <taxon>Bacteria</taxon>
        <taxon>Bacillati</taxon>
        <taxon>Bacillota</taxon>
        <taxon>Clostridia</taxon>
        <taxon>Lachnospirales</taxon>
        <taxon>Lachnospiraceae</taxon>
        <taxon>Blautia</taxon>
    </lineage>
</organism>
<comment type="function">
    <text evidence="5">May play the central regulatory role in sporulation. It may be an element of the effector pathway responsible for the activation of sporulation genes in response to nutritional stress. Spo0A may act in concert with spo0H (a sigma factor) to control the expression of some genes that are critical to the sporulation process.</text>
</comment>
<gene>
    <name evidence="10" type="ORF">H9753_07935</name>
</gene>
<keyword evidence="6" id="KW-0597">Phosphoprotein</keyword>
<evidence type="ECO:0000256" key="7">
    <source>
        <dbReference type="PROSITE-ProRule" id="PRU01091"/>
    </source>
</evidence>
<dbReference type="SMART" id="SM00862">
    <property type="entry name" value="Trans_reg_C"/>
    <property type="match status" value="1"/>
</dbReference>
<keyword evidence="3 7" id="KW-0238">DNA-binding</keyword>
<dbReference type="Pfam" id="PF00486">
    <property type="entry name" value="Trans_reg_C"/>
    <property type="match status" value="1"/>
</dbReference>
<dbReference type="CDD" id="cd00383">
    <property type="entry name" value="trans_reg_C"/>
    <property type="match status" value="1"/>
</dbReference>
<evidence type="ECO:0000259" key="9">
    <source>
        <dbReference type="PROSITE" id="PS51755"/>
    </source>
</evidence>
<proteinExistence type="predicted"/>
<reference evidence="10" key="2">
    <citation type="submission" date="2021-04" db="EMBL/GenBank/DDBJ databases">
        <authorList>
            <person name="Gilroy R."/>
        </authorList>
    </citation>
    <scope>NUCLEOTIDE SEQUENCE</scope>
    <source>
        <strain evidence="10">ChiBcec2-3848</strain>
    </source>
</reference>
<dbReference type="InterPro" id="IPR011006">
    <property type="entry name" value="CheY-like_superfamily"/>
</dbReference>
<keyword evidence="2" id="KW-0805">Transcription regulation</keyword>
<name>A0A9D2PPA4_9FIRM</name>
<feature type="DNA-binding region" description="OmpR/PhoB-type" evidence="7">
    <location>
        <begin position="125"/>
        <end position="225"/>
    </location>
</feature>
<dbReference type="Proteomes" id="UP000823886">
    <property type="component" value="Unassembled WGS sequence"/>
</dbReference>
<dbReference type="Pfam" id="PF00072">
    <property type="entry name" value="Response_reg"/>
    <property type="match status" value="1"/>
</dbReference>
<dbReference type="GO" id="GO:0000976">
    <property type="term" value="F:transcription cis-regulatory region binding"/>
    <property type="evidence" value="ECO:0007669"/>
    <property type="project" value="TreeGrafter"/>
</dbReference>
<dbReference type="GO" id="GO:0032993">
    <property type="term" value="C:protein-DNA complex"/>
    <property type="evidence" value="ECO:0007669"/>
    <property type="project" value="TreeGrafter"/>
</dbReference>
<sequence>MEQKRILLIEDDQDLRGGLQYDLERENYTVSAAATLQEGRELLKKQGADLILLDGNLPDGDGFDFCAAVKKEEDIPILFLTGRGMEWDEIRGFDCGADDYIIKPFRIPILHRRIEAALRKYGKKPGARCYDDGYLKIDFDTLAASRENAPLSLTPTEYKILSLLLANRDRVVTKTLLLEKVWDSSGNFVDEHAVAVNMNRLRKKIEGAERTYIKTLYGMGYQWVGGNGTWNG</sequence>
<evidence type="ECO:0000256" key="6">
    <source>
        <dbReference type="PROSITE-ProRule" id="PRU00169"/>
    </source>
</evidence>
<evidence type="ECO:0000313" key="10">
    <source>
        <dbReference type="EMBL" id="HJC63530.1"/>
    </source>
</evidence>
<evidence type="ECO:0000256" key="5">
    <source>
        <dbReference type="ARBA" id="ARBA00024867"/>
    </source>
</evidence>
<protein>
    <recommendedName>
        <fullName evidence="1">Stage 0 sporulation protein A homolog</fullName>
    </recommendedName>
</protein>
<dbReference type="Gene3D" id="1.10.10.10">
    <property type="entry name" value="Winged helix-like DNA-binding domain superfamily/Winged helix DNA-binding domain"/>
    <property type="match status" value="1"/>
</dbReference>
<dbReference type="GO" id="GO:0006355">
    <property type="term" value="P:regulation of DNA-templated transcription"/>
    <property type="evidence" value="ECO:0007669"/>
    <property type="project" value="InterPro"/>
</dbReference>
<evidence type="ECO:0000256" key="1">
    <source>
        <dbReference type="ARBA" id="ARBA00018672"/>
    </source>
</evidence>